<keyword evidence="11" id="KW-0472">Membrane</keyword>
<evidence type="ECO:0000256" key="10">
    <source>
        <dbReference type="ARBA" id="ARBA00022989"/>
    </source>
</evidence>
<feature type="domain" description="KEN" evidence="14">
    <location>
        <begin position="1008"/>
        <end position="1138"/>
    </location>
</feature>
<accession>A0ABX6EY33</accession>
<dbReference type="PROSITE" id="PS50011">
    <property type="entry name" value="PROTEIN_KINASE_DOM"/>
    <property type="match status" value="1"/>
</dbReference>
<dbReference type="CDD" id="cd09769">
    <property type="entry name" value="Luminal_IRE1"/>
    <property type="match status" value="1"/>
</dbReference>
<proteinExistence type="predicted"/>
<keyword evidence="16" id="KW-1185">Reference proteome</keyword>
<name>A0ABX6EY33_KLUMA</name>
<evidence type="ECO:0000256" key="6">
    <source>
        <dbReference type="ARBA" id="ARBA00022729"/>
    </source>
</evidence>
<dbReference type="InterPro" id="IPR015943">
    <property type="entry name" value="WD40/YVTN_repeat-like_dom_sf"/>
</dbReference>
<dbReference type="InterPro" id="IPR010513">
    <property type="entry name" value="KEN_dom"/>
</dbReference>
<dbReference type="PROSITE" id="PS51392">
    <property type="entry name" value="KEN"/>
    <property type="match status" value="1"/>
</dbReference>
<evidence type="ECO:0000259" key="13">
    <source>
        <dbReference type="PROSITE" id="PS50011"/>
    </source>
</evidence>
<dbReference type="CDD" id="cd10422">
    <property type="entry name" value="RNase_Ire1"/>
    <property type="match status" value="1"/>
</dbReference>
<keyword evidence="5" id="KW-0812">Transmembrane</keyword>
<dbReference type="EC" id="2.7.11.1" evidence="2"/>
<sequence length="1138" mass="128673">MLAMRKSWLDSLLRIVCFTLFLALVRGSLWEQNRASDQSISSVTGVPVLDHRPVVRQRPSSVTKVASAKLYRKPASTASTIQEVNEKLTRKNNVKVTPVGWLGASRHHSEHAETQDQSNSLISISGNIRDLSTLSLSDILIATDIEGGLHGIHRTTGKVLWSIDHPELPPLLEIRHPSSVINETLIVEPFGDGNVFYFNPYQGLQKLPVTIKHLIEASPLSIKSKVVIDDIGTTIEDEKIYTGSRRTDLYTIDATSGEIISAFGPGTENKVYNKEKVDCTDYMGTQDCENIVVIGKTNYELTIHSNEQTLYNVRYSQWQHNTLVNHLANQNTVSKDGIYIAPFRDKSLVAIDSDFNLAKWVCPNLPAIVNNVFDIFIDYSTNEKVLLPHPHQALDDNEEADSSDVQVYVDLTEDGTWFALSSRYFSSLVNDAPASKFSLNSRWRQPEIFQDPLLLRMSIVGVHHLNPQQYRKVLINNEPYETIPSLPSDTDYHYPPALPKGSDSDELSKGIGKYISPEELKEYKQKLEERLTNSISEEQTLFHRISRFFIRIIESGLMMVLALLIFYLLASFNIIPPLHVVLTETGILPKMTIPTQPPEIQTYHQPNEPPGPEMLPSEKTTEKNMGEEGESKSISSGTAVNPEDTDGLEEKKKRKRGSRGGKKTKKKTAGPEEDDSTLLNLKDFEQEGQLKHLSISNKVLGYGSSGTVVFQGKFQNRPVAVKRLLIDFYDIASKEIQLLSESDDHPNVIRYYFSESTEKFMYIAVELCIASLEDIVEGSRDPAKSALIQKNMDPLNVLFQIISGVNHLHSLKIVHRDLKPQNILIAPPKRYSDITDGSKSNLRVLISDFGLCKKLEFDESSFRTNNFNNPTGTTGWRAPEIISGKVSISGSFVSDSSNNSTAGSSLPLDVGSASNLMNKRLTRAVDIFSLGCIFYYVLSKGDHPFGDRILREANILKGEYMLDGIKKTIKERSVCIEATDLIRTMIDPNPLLRPTSDQILKHPLFWSVSKKLEFLLKVSDRFEVERRDPPSPLLLKLEEVSTKVITNDNWTLKFDAMFMENLGKYRKYKGEKLMDLLRALRNKYHHFRDLPQELEEVMGPIPNGFYKYFIQRFPNLLMEIYYVVEKNLKDDQVLGEFF</sequence>
<evidence type="ECO:0000256" key="5">
    <source>
        <dbReference type="ARBA" id="ARBA00022692"/>
    </source>
</evidence>
<protein>
    <recommendedName>
        <fullName evidence="2">non-specific serine/threonine protein kinase</fullName>
        <ecNumber evidence="2">2.7.11.1</ecNumber>
    </recommendedName>
</protein>
<gene>
    <name evidence="15" type="primary">IRE1</name>
    <name evidence="15" type="ORF">FIM1_3452</name>
</gene>
<dbReference type="InterPro" id="IPR011009">
    <property type="entry name" value="Kinase-like_dom_sf"/>
</dbReference>
<keyword evidence="8 15" id="KW-0418">Kinase</keyword>
<evidence type="ECO:0000256" key="2">
    <source>
        <dbReference type="ARBA" id="ARBA00012513"/>
    </source>
</evidence>
<dbReference type="Pfam" id="PF06479">
    <property type="entry name" value="Ribonuc_2-5A"/>
    <property type="match status" value="1"/>
</dbReference>
<evidence type="ECO:0000256" key="11">
    <source>
        <dbReference type="ARBA" id="ARBA00023136"/>
    </source>
</evidence>
<dbReference type="InterPro" id="IPR038357">
    <property type="entry name" value="KEN_sf"/>
</dbReference>
<keyword evidence="4" id="KW-0808">Transferase</keyword>
<dbReference type="Gene3D" id="1.20.1440.180">
    <property type="entry name" value="KEN domain"/>
    <property type="match status" value="1"/>
</dbReference>
<evidence type="ECO:0000256" key="12">
    <source>
        <dbReference type="SAM" id="MobiDB-lite"/>
    </source>
</evidence>
<dbReference type="InterPro" id="IPR011047">
    <property type="entry name" value="Quinoprotein_ADH-like_sf"/>
</dbReference>
<keyword evidence="7" id="KW-0547">Nucleotide-binding</keyword>
<feature type="region of interest" description="Disordered" evidence="12">
    <location>
        <begin position="593"/>
        <end position="679"/>
    </location>
</feature>
<dbReference type="PROSITE" id="PS00108">
    <property type="entry name" value="PROTEIN_KINASE_ST"/>
    <property type="match status" value="1"/>
</dbReference>
<dbReference type="Pfam" id="PF00069">
    <property type="entry name" value="Pkinase"/>
    <property type="match status" value="2"/>
</dbReference>
<dbReference type="InterPro" id="IPR000719">
    <property type="entry name" value="Prot_kinase_dom"/>
</dbReference>
<dbReference type="InterPro" id="IPR008271">
    <property type="entry name" value="Ser/Thr_kinase_AS"/>
</dbReference>
<dbReference type="PANTHER" id="PTHR13954">
    <property type="entry name" value="IRE1-RELATED"/>
    <property type="match status" value="1"/>
</dbReference>
<dbReference type="InterPro" id="IPR045133">
    <property type="entry name" value="IRE1/2-like"/>
</dbReference>
<keyword evidence="9" id="KW-0067">ATP-binding</keyword>
<evidence type="ECO:0000256" key="4">
    <source>
        <dbReference type="ARBA" id="ARBA00022679"/>
    </source>
</evidence>
<evidence type="ECO:0000259" key="14">
    <source>
        <dbReference type="PROSITE" id="PS51392"/>
    </source>
</evidence>
<dbReference type="EMBL" id="CP015058">
    <property type="protein sequence ID" value="QGN16731.1"/>
    <property type="molecule type" value="Genomic_DNA"/>
</dbReference>
<feature type="compositionally biased region" description="Basic and acidic residues" evidence="12">
    <location>
        <begin position="619"/>
        <end position="631"/>
    </location>
</feature>
<dbReference type="SMART" id="SM00220">
    <property type="entry name" value="S_TKc"/>
    <property type="match status" value="1"/>
</dbReference>
<keyword evidence="3" id="KW-0723">Serine/threonine-protein kinase</keyword>
<dbReference type="PANTHER" id="PTHR13954:SF6">
    <property type="entry name" value="NON-SPECIFIC SERINE_THREONINE PROTEIN KINASE"/>
    <property type="match status" value="1"/>
</dbReference>
<dbReference type="SUPFAM" id="SSF56112">
    <property type="entry name" value="Protein kinase-like (PK-like)"/>
    <property type="match status" value="1"/>
</dbReference>
<keyword evidence="10" id="KW-1133">Transmembrane helix</keyword>
<dbReference type="Gene3D" id="3.30.200.20">
    <property type="entry name" value="Phosphorylase Kinase, domain 1"/>
    <property type="match status" value="1"/>
</dbReference>
<evidence type="ECO:0000313" key="16">
    <source>
        <dbReference type="Proteomes" id="UP000422736"/>
    </source>
</evidence>
<dbReference type="GO" id="GO:0016301">
    <property type="term" value="F:kinase activity"/>
    <property type="evidence" value="ECO:0007669"/>
    <property type="project" value="UniProtKB-KW"/>
</dbReference>
<evidence type="ECO:0000313" key="15">
    <source>
        <dbReference type="EMBL" id="QGN16731.1"/>
    </source>
</evidence>
<dbReference type="SUPFAM" id="SSF50998">
    <property type="entry name" value="Quinoprotein alcohol dehydrogenase-like"/>
    <property type="match status" value="1"/>
</dbReference>
<feature type="domain" description="Protein kinase" evidence="13">
    <location>
        <begin position="694"/>
        <end position="1005"/>
    </location>
</feature>
<evidence type="ECO:0000256" key="9">
    <source>
        <dbReference type="ARBA" id="ARBA00022840"/>
    </source>
</evidence>
<dbReference type="Gene3D" id="1.10.510.10">
    <property type="entry name" value="Transferase(Phosphotransferase) domain 1"/>
    <property type="match status" value="1"/>
</dbReference>
<evidence type="ECO:0000256" key="8">
    <source>
        <dbReference type="ARBA" id="ARBA00022777"/>
    </source>
</evidence>
<dbReference type="SMART" id="SM00580">
    <property type="entry name" value="PUG"/>
    <property type="match status" value="1"/>
</dbReference>
<dbReference type="Proteomes" id="UP000422736">
    <property type="component" value="Chromosome 5"/>
</dbReference>
<dbReference type="SMART" id="SM00564">
    <property type="entry name" value="PQQ"/>
    <property type="match status" value="3"/>
</dbReference>
<feature type="compositionally biased region" description="Basic residues" evidence="12">
    <location>
        <begin position="652"/>
        <end position="668"/>
    </location>
</feature>
<keyword evidence="6" id="KW-0732">Signal</keyword>
<dbReference type="InterPro" id="IPR018391">
    <property type="entry name" value="PQQ_b-propeller_rpt"/>
</dbReference>
<organism evidence="15 16">
    <name type="scientific">Kluyveromyces marxianus</name>
    <name type="common">Yeast</name>
    <name type="synonym">Candida kefyr</name>
    <dbReference type="NCBI Taxonomy" id="4911"/>
    <lineage>
        <taxon>Eukaryota</taxon>
        <taxon>Fungi</taxon>
        <taxon>Dikarya</taxon>
        <taxon>Ascomycota</taxon>
        <taxon>Saccharomycotina</taxon>
        <taxon>Saccharomycetes</taxon>
        <taxon>Saccharomycetales</taxon>
        <taxon>Saccharomycetaceae</taxon>
        <taxon>Kluyveromyces</taxon>
    </lineage>
</organism>
<evidence type="ECO:0000256" key="3">
    <source>
        <dbReference type="ARBA" id="ARBA00022527"/>
    </source>
</evidence>
<reference evidence="15 16" key="1">
    <citation type="submission" date="2016-03" db="EMBL/GenBank/DDBJ databases">
        <title>How can Kluyveromyces marxianus grow so fast - potential evolutionary course in Saccharomyces Complex revealed by comparative genomics.</title>
        <authorList>
            <person name="Mo W."/>
            <person name="Lu W."/>
            <person name="Yang X."/>
            <person name="Qi J."/>
            <person name="Lv H."/>
        </authorList>
    </citation>
    <scope>NUCLEOTIDE SEQUENCE [LARGE SCALE GENOMIC DNA]</scope>
    <source>
        <strain evidence="15 16">FIM1</strain>
    </source>
</reference>
<evidence type="ECO:0000256" key="7">
    <source>
        <dbReference type="ARBA" id="ARBA00022741"/>
    </source>
</evidence>
<evidence type="ECO:0000256" key="1">
    <source>
        <dbReference type="ARBA" id="ARBA00004479"/>
    </source>
</evidence>
<dbReference type="Gene3D" id="2.130.10.10">
    <property type="entry name" value="YVTN repeat-like/Quinoprotein amine dehydrogenase"/>
    <property type="match status" value="1"/>
</dbReference>
<dbReference type="CDD" id="cd13982">
    <property type="entry name" value="STKc_IRE1"/>
    <property type="match status" value="1"/>
</dbReference>
<comment type="subcellular location">
    <subcellularLocation>
        <location evidence="1">Membrane</location>
        <topology evidence="1">Single-pass type I membrane protein</topology>
    </subcellularLocation>
</comment>